<dbReference type="PANTHER" id="PTHR34383">
    <property type="entry name" value="POLYPHOSPHATE:AMP PHOSPHOTRANSFERASE-RELATED"/>
    <property type="match status" value="1"/>
</dbReference>
<dbReference type="InterPro" id="IPR022488">
    <property type="entry name" value="PPK2-related"/>
</dbReference>
<reference evidence="7 8" key="1">
    <citation type="submission" date="2019-03" db="EMBL/GenBank/DDBJ databases">
        <authorList>
            <person name="Kox A.R. M."/>
        </authorList>
    </citation>
    <scope>NUCLEOTIDE SEQUENCE [LARGE SCALE GENOMIC DNA]</scope>
    <source>
        <strain evidence="7">MTUNDRAET4 annotated genome</strain>
        <plasmid evidence="8">2</plasmid>
    </source>
</reference>
<proteinExistence type="inferred from homology"/>
<comment type="catalytic activity">
    <reaction evidence="5">
        <text>[phosphate](n) + ATP = [phosphate](n+1) + ADP</text>
        <dbReference type="Rhea" id="RHEA:19573"/>
        <dbReference type="Rhea" id="RHEA-COMP:9859"/>
        <dbReference type="Rhea" id="RHEA-COMP:14280"/>
        <dbReference type="ChEBI" id="CHEBI:16838"/>
        <dbReference type="ChEBI" id="CHEBI:30616"/>
        <dbReference type="ChEBI" id="CHEBI:456216"/>
    </reaction>
    <physiologicalReaction direction="right-to-left" evidence="5">
        <dbReference type="Rhea" id="RHEA:19575"/>
    </physiologicalReaction>
</comment>
<dbReference type="Proteomes" id="UP000294360">
    <property type="component" value="Plasmid 2"/>
</dbReference>
<sequence length="283" mass="32283">MDYRDLFFVDPDKTLKLKDLDPAYKGHHETAEAAAADTARHQSELMSRQSLLYAEKKHSVLIVLQAPDAGGKDGTVNHVFAAFNPQGANVTGFKQPTPLELAHDFLWRVHPHAPAKGEIAIFNRSHYEDVLVTRVHELIDKPTLTARYARIREFEKGLAEAGTTILKFFLHISKEEQLVRFAARLDDPERNWKISESDYAERALWDDYTIAFEEALSATSTRHAPWFVIPANHKWFRNLAVSQIVAAAMDDLHMSYPKPTVDLADIRRKYHAAEKVEKKQQTN</sequence>
<evidence type="ECO:0000256" key="3">
    <source>
        <dbReference type="ARBA" id="ARBA00022777"/>
    </source>
</evidence>
<dbReference type="PANTHER" id="PTHR34383:SF3">
    <property type="entry name" value="POLYPHOSPHATE:AMP PHOSPHOTRANSFERASE"/>
    <property type="match status" value="1"/>
</dbReference>
<dbReference type="Pfam" id="PF03976">
    <property type="entry name" value="PPK2"/>
    <property type="match status" value="1"/>
</dbReference>
<evidence type="ECO:0000259" key="6">
    <source>
        <dbReference type="Pfam" id="PF03976"/>
    </source>
</evidence>
<geneLocation type="plasmid" evidence="7 8">
    <name>2</name>
</geneLocation>
<evidence type="ECO:0000313" key="7">
    <source>
        <dbReference type="EMBL" id="VFU16454.1"/>
    </source>
</evidence>
<gene>
    <name evidence="7" type="ORF">MTUNDRAET4_0109</name>
</gene>
<feature type="domain" description="Polyphosphate kinase-2-related" evidence="6">
    <location>
        <begin position="32"/>
        <end position="251"/>
    </location>
</feature>
<dbReference type="AlphaFoldDB" id="A0A4U8Z6Q6"/>
<dbReference type="OrthoDB" id="9775224at2"/>
<organism evidence="7 8">
    <name type="scientific">Methylocella tundrae</name>
    <dbReference type="NCBI Taxonomy" id="227605"/>
    <lineage>
        <taxon>Bacteria</taxon>
        <taxon>Pseudomonadati</taxon>
        <taxon>Pseudomonadota</taxon>
        <taxon>Alphaproteobacteria</taxon>
        <taxon>Hyphomicrobiales</taxon>
        <taxon>Beijerinckiaceae</taxon>
        <taxon>Methylocella</taxon>
    </lineage>
</organism>
<dbReference type="NCBIfam" id="TIGR03709">
    <property type="entry name" value="PPK2_rel_1"/>
    <property type="match status" value="1"/>
</dbReference>
<dbReference type="InterPro" id="IPR016898">
    <property type="entry name" value="Polyphosphate_phosphotransfera"/>
</dbReference>
<dbReference type="InterPro" id="IPR027417">
    <property type="entry name" value="P-loop_NTPase"/>
</dbReference>
<dbReference type="GO" id="GO:0006797">
    <property type="term" value="P:polyphosphate metabolic process"/>
    <property type="evidence" value="ECO:0007669"/>
    <property type="project" value="InterPro"/>
</dbReference>
<dbReference type="GO" id="GO:0006754">
    <property type="term" value="P:ATP biosynthetic process"/>
    <property type="evidence" value="ECO:0007669"/>
    <property type="project" value="UniProtKB-KW"/>
</dbReference>
<dbReference type="RefSeq" id="WP_134492863.1">
    <property type="nucleotide sequence ID" value="NZ_CP139088.1"/>
</dbReference>
<evidence type="ECO:0000256" key="1">
    <source>
        <dbReference type="ARBA" id="ARBA00009924"/>
    </source>
</evidence>
<dbReference type="KEGG" id="mtun:MTUNDRAET4_0109.1"/>
<dbReference type="GO" id="GO:0008976">
    <property type="term" value="F:polyphosphate kinase activity"/>
    <property type="evidence" value="ECO:0007669"/>
    <property type="project" value="UniProtKB-EC"/>
</dbReference>
<evidence type="ECO:0000256" key="2">
    <source>
        <dbReference type="ARBA" id="ARBA00022679"/>
    </source>
</evidence>
<dbReference type="EC" id="2.7.4.1" evidence="7"/>
<dbReference type="PIRSF" id="PIRSF028756">
    <property type="entry name" value="PPK2_prd"/>
    <property type="match status" value="1"/>
</dbReference>
<dbReference type="EMBL" id="LR536451">
    <property type="protein sequence ID" value="VFU16454.1"/>
    <property type="molecule type" value="Genomic_DNA"/>
</dbReference>
<evidence type="ECO:0000256" key="4">
    <source>
        <dbReference type="ARBA" id="ARBA00023310"/>
    </source>
</evidence>
<keyword evidence="7" id="KW-0614">Plasmid</keyword>
<dbReference type="Gene3D" id="3.40.50.300">
    <property type="entry name" value="P-loop containing nucleotide triphosphate hydrolases"/>
    <property type="match status" value="1"/>
</dbReference>
<dbReference type="InterPro" id="IPR022300">
    <property type="entry name" value="PPK2-rel_1"/>
</dbReference>
<comment type="similarity">
    <text evidence="1">Belongs to the polyphosphate kinase 2 (PPK2) family. Class I subfamily.</text>
</comment>
<evidence type="ECO:0000313" key="8">
    <source>
        <dbReference type="Proteomes" id="UP000294360"/>
    </source>
</evidence>
<protein>
    <submittedName>
        <fullName evidence="7">Polyphosphate:AMP/ADP phosphotransferase</fullName>
        <ecNumber evidence="7">2.7.4.-</ecNumber>
        <ecNumber evidence="7">2.7.4.1</ecNumber>
    </submittedName>
</protein>
<keyword evidence="2 7" id="KW-0808">Transferase</keyword>
<dbReference type="SUPFAM" id="SSF52540">
    <property type="entry name" value="P-loop containing nucleoside triphosphate hydrolases"/>
    <property type="match status" value="1"/>
</dbReference>
<evidence type="ECO:0000256" key="5">
    <source>
        <dbReference type="ARBA" id="ARBA00024500"/>
    </source>
</evidence>
<keyword evidence="3" id="KW-0418">Kinase</keyword>
<dbReference type="EC" id="2.7.4.-" evidence="7"/>
<keyword evidence="4" id="KW-0066">ATP synthesis</keyword>
<name>A0A4U8Z6Q6_METTU</name>
<accession>A0A4U8Z6Q6</accession>